<name>A0A1Z5HSD6_9FIRM</name>
<dbReference type="Pfam" id="PF08486">
    <property type="entry name" value="SpoIID"/>
    <property type="match status" value="1"/>
</dbReference>
<feature type="chain" id="PRO_5038901664" evidence="2">
    <location>
        <begin position="19"/>
        <end position="320"/>
    </location>
</feature>
<dbReference type="GO" id="GO:0030435">
    <property type="term" value="P:sporulation resulting in formation of a cellular spore"/>
    <property type="evidence" value="ECO:0007669"/>
    <property type="project" value="InterPro"/>
</dbReference>
<feature type="domain" description="Sporulation stage II protein D amidase enhancer LytB N-terminal" evidence="3">
    <location>
        <begin position="52"/>
        <end position="144"/>
    </location>
</feature>
<feature type="compositionally biased region" description="Basic and acidic residues" evidence="1">
    <location>
        <begin position="28"/>
        <end position="41"/>
    </location>
</feature>
<gene>
    <name evidence="4" type="ORF">KKC1_13990</name>
</gene>
<feature type="region of interest" description="Disordered" evidence="1">
    <location>
        <begin position="20"/>
        <end position="41"/>
    </location>
</feature>
<evidence type="ECO:0000256" key="1">
    <source>
        <dbReference type="SAM" id="MobiDB-lite"/>
    </source>
</evidence>
<evidence type="ECO:0000256" key="2">
    <source>
        <dbReference type="SAM" id="SignalP"/>
    </source>
</evidence>
<dbReference type="NCBIfam" id="TIGR02669">
    <property type="entry name" value="SpoIID_LytB"/>
    <property type="match status" value="1"/>
</dbReference>
<keyword evidence="5" id="KW-1185">Reference proteome</keyword>
<dbReference type="GO" id="GO:0030288">
    <property type="term" value="C:outer membrane-bounded periplasmic space"/>
    <property type="evidence" value="ECO:0007669"/>
    <property type="project" value="TreeGrafter"/>
</dbReference>
<dbReference type="Proteomes" id="UP000197032">
    <property type="component" value="Unassembled WGS sequence"/>
</dbReference>
<dbReference type="InterPro" id="IPR013693">
    <property type="entry name" value="SpoIID/LytB_N"/>
</dbReference>
<dbReference type="AlphaFoldDB" id="A0A1Z5HSD6"/>
<organism evidence="4 5">
    <name type="scientific">Calderihabitans maritimus</name>
    <dbReference type="NCBI Taxonomy" id="1246530"/>
    <lineage>
        <taxon>Bacteria</taxon>
        <taxon>Bacillati</taxon>
        <taxon>Bacillota</taxon>
        <taxon>Clostridia</taxon>
        <taxon>Neomoorellales</taxon>
        <taxon>Calderihabitantaceae</taxon>
        <taxon>Calderihabitans</taxon>
    </lineage>
</organism>
<dbReference type="EMBL" id="BDGJ01000063">
    <property type="protein sequence ID" value="GAW92241.1"/>
    <property type="molecule type" value="Genomic_DNA"/>
</dbReference>
<evidence type="ECO:0000313" key="5">
    <source>
        <dbReference type="Proteomes" id="UP000197032"/>
    </source>
</evidence>
<dbReference type="InterPro" id="IPR051922">
    <property type="entry name" value="Bact_Sporulation_Assoc"/>
</dbReference>
<proteinExistence type="predicted"/>
<dbReference type="PANTHER" id="PTHR30032">
    <property type="entry name" value="N-ACETYLMURAMOYL-L-ALANINE AMIDASE-RELATED"/>
    <property type="match status" value="1"/>
</dbReference>
<dbReference type="PANTHER" id="PTHR30032:SF4">
    <property type="entry name" value="AMIDASE ENHANCER"/>
    <property type="match status" value="1"/>
</dbReference>
<evidence type="ECO:0000313" key="4">
    <source>
        <dbReference type="EMBL" id="GAW92241.1"/>
    </source>
</evidence>
<protein>
    <submittedName>
        <fullName evidence="4">Sporulation protein and related proteins</fullName>
    </submittedName>
</protein>
<sequence>MVLALVLMFILVMMSGCPGPARKPGQQEPDRPDVVPGPEELKQEEPVISLYDKDTGKTTRIKMEKYIQGVVAAEMDPTWPVEALAAQAILARTFTLKKIEEGGVKKRNADASTDEEEFQAYAPEKINDRVQRAVERTRGLVVTYKGKYINGWFHADGGGRTAASALEGLAYKKEPTPYIKSVKDPGFAITAPENKSWTVQFPLNMVRNIIREKIGQDPGVIRTARIIKKGPSGRAMTIRLGNATVSGPALRIALGKDKMRSTLIERLEIRGNNLVIHGRGYGHGVGMSQWGARALAEKGKNAQEIINYFFKGVEIKKVWK</sequence>
<dbReference type="InterPro" id="IPR013486">
    <property type="entry name" value="SpoIID/LytB"/>
</dbReference>
<evidence type="ECO:0000259" key="3">
    <source>
        <dbReference type="Pfam" id="PF08486"/>
    </source>
</evidence>
<reference evidence="5" key="1">
    <citation type="journal article" date="2017" name="Appl. Environ. Microbiol.">
        <title>Genomic analysis of Calderihabitans maritimus KKC1, a thermophilic hydrogenogenic carboxydotrophic bacterium isolated from marine sediment.</title>
        <authorList>
            <person name="Omae K."/>
            <person name="Yoneda Y."/>
            <person name="Fukuyama Y."/>
            <person name="Yoshida T."/>
            <person name="Sako Y."/>
        </authorList>
    </citation>
    <scope>NUCLEOTIDE SEQUENCE [LARGE SCALE GENOMIC DNA]</scope>
    <source>
        <strain evidence="5">KKC1</strain>
    </source>
</reference>
<accession>A0A1Z5HSD6</accession>
<comment type="caution">
    <text evidence="4">The sequence shown here is derived from an EMBL/GenBank/DDBJ whole genome shotgun (WGS) entry which is preliminary data.</text>
</comment>
<keyword evidence="2" id="KW-0732">Signal</keyword>
<feature type="signal peptide" evidence="2">
    <location>
        <begin position="1"/>
        <end position="18"/>
    </location>
</feature>